<evidence type="ECO:0000256" key="1">
    <source>
        <dbReference type="ARBA" id="ARBA00013260"/>
    </source>
</evidence>
<comment type="similarity">
    <text evidence="5 7 9">Belongs to the PTH family.</text>
</comment>
<dbReference type="GO" id="GO:0004045">
    <property type="term" value="F:peptidyl-tRNA hydrolase activity"/>
    <property type="evidence" value="ECO:0007669"/>
    <property type="project" value="UniProtKB-UniRule"/>
</dbReference>
<comment type="function">
    <text evidence="7">Catalyzes the release of premature peptidyl moieties from peptidyl-tRNA molecules trapped in stalled 50S ribosomal subunits, and thus maintains levels of free tRNAs and 50S ribosomes.</text>
</comment>
<dbReference type="AlphaFoldDB" id="A0A832GQK4"/>
<proteinExistence type="inferred from homology"/>
<evidence type="ECO:0000256" key="5">
    <source>
        <dbReference type="ARBA" id="ARBA00038063"/>
    </source>
</evidence>
<keyword evidence="7" id="KW-0963">Cytoplasm</keyword>
<comment type="function">
    <text evidence="7">Hydrolyzes ribosome-free peptidyl-tRNAs (with 1 or more amino acids incorporated), which drop off the ribosome during protein synthesis, or as a result of ribosome stalling.</text>
</comment>
<dbReference type="EC" id="3.1.1.29" evidence="1 7"/>
<dbReference type="GO" id="GO:0006515">
    <property type="term" value="P:protein quality control for misfolded or incompletely synthesized proteins"/>
    <property type="evidence" value="ECO:0007669"/>
    <property type="project" value="UniProtKB-UniRule"/>
</dbReference>
<dbReference type="PROSITE" id="PS01195">
    <property type="entry name" value="PEPT_TRNA_HYDROL_1"/>
    <property type="match status" value="1"/>
</dbReference>
<dbReference type="PANTHER" id="PTHR17224">
    <property type="entry name" value="PEPTIDYL-TRNA HYDROLASE"/>
    <property type="match status" value="1"/>
</dbReference>
<evidence type="ECO:0000256" key="4">
    <source>
        <dbReference type="ARBA" id="ARBA00022884"/>
    </source>
</evidence>
<comment type="subcellular location">
    <subcellularLocation>
        <location evidence="7">Cytoplasm</location>
    </subcellularLocation>
</comment>
<gene>
    <name evidence="7" type="primary">pth</name>
    <name evidence="10" type="ORF">ENT73_04360</name>
</gene>
<keyword evidence="4 7" id="KW-0694">RNA-binding</keyword>
<evidence type="ECO:0000256" key="9">
    <source>
        <dbReference type="RuleBase" id="RU004320"/>
    </source>
</evidence>
<dbReference type="HAMAP" id="MF_00083">
    <property type="entry name" value="Pept_tRNA_hydro_bact"/>
    <property type="match status" value="1"/>
</dbReference>
<comment type="subunit">
    <text evidence="7">Monomer.</text>
</comment>
<comment type="caution">
    <text evidence="7">Lacks conserved residue(s) required for the propagation of feature annotation.</text>
</comment>
<evidence type="ECO:0000256" key="3">
    <source>
        <dbReference type="ARBA" id="ARBA00022801"/>
    </source>
</evidence>
<dbReference type="GO" id="GO:0072344">
    <property type="term" value="P:rescue of stalled ribosome"/>
    <property type="evidence" value="ECO:0007669"/>
    <property type="project" value="UniProtKB-UniRule"/>
</dbReference>
<evidence type="ECO:0000256" key="2">
    <source>
        <dbReference type="ARBA" id="ARBA00022555"/>
    </source>
</evidence>
<organism evidence="10">
    <name type="scientific">Caldimicrobium thiodismutans</name>
    <dbReference type="NCBI Taxonomy" id="1653476"/>
    <lineage>
        <taxon>Bacteria</taxon>
        <taxon>Pseudomonadati</taxon>
        <taxon>Thermodesulfobacteriota</taxon>
        <taxon>Thermodesulfobacteria</taxon>
        <taxon>Thermodesulfobacteriales</taxon>
        <taxon>Thermodesulfobacteriaceae</taxon>
        <taxon>Caldimicrobium</taxon>
    </lineage>
</organism>
<comment type="caution">
    <text evidence="10">The sequence shown here is derived from an EMBL/GenBank/DDBJ whole genome shotgun (WGS) entry which is preliminary data.</text>
</comment>
<dbReference type="GO" id="GO:0000049">
    <property type="term" value="F:tRNA binding"/>
    <property type="evidence" value="ECO:0007669"/>
    <property type="project" value="UniProtKB-UniRule"/>
</dbReference>
<dbReference type="InterPro" id="IPR018171">
    <property type="entry name" value="Pept_tRNA_hydro_CS"/>
</dbReference>
<dbReference type="CDD" id="cd00462">
    <property type="entry name" value="PTH"/>
    <property type="match status" value="1"/>
</dbReference>
<dbReference type="FunFam" id="3.40.50.1470:FF:000001">
    <property type="entry name" value="Peptidyl-tRNA hydrolase"/>
    <property type="match status" value="1"/>
</dbReference>
<dbReference type="InterPro" id="IPR036416">
    <property type="entry name" value="Pept_tRNA_hydro_sf"/>
</dbReference>
<name>A0A832GQK4_9BACT</name>
<dbReference type="PANTHER" id="PTHR17224:SF1">
    <property type="entry name" value="PEPTIDYL-TRNA HYDROLASE"/>
    <property type="match status" value="1"/>
</dbReference>
<feature type="binding site" evidence="7">
    <location>
        <position position="64"/>
    </location>
    <ligand>
        <name>tRNA</name>
        <dbReference type="ChEBI" id="CHEBI:17843"/>
    </ligand>
</feature>
<feature type="site" description="Discriminates between blocked and unblocked aminoacyl-tRNA" evidence="7">
    <location>
        <position position="9"/>
    </location>
</feature>
<reference evidence="10" key="1">
    <citation type="journal article" date="2020" name="mSystems">
        <title>Genome- and Community-Level Interaction Insights into Carbon Utilization and Element Cycling Functions of Hydrothermarchaeota in Hydrothermal Sediment.</title>
        <authorList>
            <person name="Zhou Z."/>
            <person name="Liu Y."/>
            <person name="Xu W."/>
            <person name="Pan J."/>
            <person name="Luo Z.H."/>
            <person name="Li M."/>
        </authorList>
    </citation>
    <scope>NUCLEOTIDE SEQUENCE [LARGE SCALE GENOMIC DNA]</scope>
    <source>
        <strain evidence="10">SpSt-605</strain>
    </source>
</reference>
<keyword evidence="3 7" id="KW-0378">Hydrolase</keyword>
<feature type="binding site" evidence="7">
    <location>
        <position position="14"/>
    </location>
    <ligand>
        <name>tRNA</name>
        <dbReference type="ChEBI" id="CHEBI:17843"/>
    </ligand>
</feature>
<dbReference type="GO" id="GO:0005737">
    <property type="term" value="C:cytoplasm"/>
    <property type="evidence" value="ECO:0007669"/>
    <property type="project" value="UniProtKB-SubCell"/>
</dbReference>
<dbReference type="EMBL" id="DSZU01000074">
    <property type="protein sequence ID" value="HGV55304.1"/>
    <property type="molecule type" value="Genomic_DNA"/>
</dbReference>
<protein>
    <recommendedName>
        <fullName evidence="6 7">Peptidyl-tRNA hydrolase</fullName>
        <shortName evidence="7">Pth</shortName>
        <ecNumber evidence="1 7">3.1.1.29</ecNumber>
    </recommendedName>
</protein>
<dbReference type="Gene3D" id="3.40.50.1470">
    <property type="entry name" value="Peptidyl-tRNA hydrolase"/>
    <property type="match status" value="1"/>
</dbReference>
<feature type="binding site" evidence="7">
    <location>
        <position position="62"/>
    </location>
    <ligand>
        <name>tRNA</name>
        <dbReference type="ChEBI" id="CHEBI:17843"/>
    </ligand>
</feature>
<evidence type="ECO:0000256" key="6">
    <source>
        <dbReference type="ARBA" id="ARBA00050038"/>
    </source>
</evidence>
<evidence type="ECO:0000313" key="10">
    <source>
        <dbReference type="EMBL" id="HGV55304.1"/>
    </source>
</evidence>
<keyword evidence="2 7" id="KW-0820">tRNA-binding</keyword>
<evidence type="ECO:0000256" key="7">
    <source>
        <dbReference type="HAMAP-Rule" id="MF_00083"/>
    </source>
</evidence>
<comment type="catalytic activity">
    <reaction evidence="7 8">
        <text>an N-acyl-L-alpha-aminoacyl-tRNA + H2O = an N-acyl-L-amino acid + a tRNA + H(+)</text>
        <dbReference type="Rhea" id="RHEA:54448"/>
        <dbReference type="Rhea" id="RHEA-COMP:10123"/>
        <dbReference type="Rhea" id="RHEA-COMP:13883"/>
        <dbReference type="ChEBI" id="CHEBI:15377"/>
        <dbReference type="ChEBI" id="CHEBI:15378"/>
        <dbReference type="ChEBI" id="CHEBI:59874"/>
        <dbReference type="ChEBI" id="CHEBI:78442"/>
        <dbReference type="ChEBI" id="CHEBI:138191"/>
        <dbReference type="EC" id="3.1.1.29"/>
    </reaction>
</comment>
<dbReference type="InterPro" id="IPR001328">
    <property type="entry name" value="Pept_tRNA_hydro"/>
</dbReference>
<feature type="active site" description="Proton acceptor" evidence="7">
    <location>
        <position position="19"/>
    </location>
</feature>
<accession>A0A832GQK4</accession>
<sequence>MWIFCGLGNPGKEYELTRHNYGFLALDAFAQAKGLIFEKDSSIEAEIAHYRNRAILMKPQTYMNLSGRAVAKALRKFNLTPENLLVIYDDLDLPLGRMKLLPKGGAGGHRGMLSIIENLRTENFPRLRLGIGRPNKIDARNYVLSPFTEEELPIVEKVLEIVCKALEEILYTDLHRVMTKINSLKEVSLKLGGPNL</sequence>
<feature type="site" description="Stabilizes the basic form of H active site to accept a proton" evidence="7">
    <location>
        <position position="89"/>
    </location>
</feature>
<dbReference type="NCBIfam" id="TIGR00447">
    <property type="entry name" value="pth"/>
    <property type="match status" value="1"/>
</dbReference>
<dbReference type="Pfam" id="PF01195">
    <property type="entry name" value="Pept_tRNA_hydro"/>
    <property type="match status" value="1"/>
</dbReference>
<evidence type="ECO:0000256" key="8">
    <source>
        <dbReference type="RuleBase" id="RU000673"/>
    </source>
</evidence>
<dbReference type="SUPFAM" id="SSF53178">
    <property type="entry name" value="Peptidyl-tRNA hydrolase-like"/>
    <property type="match status" value="1"/>
</dbReference>